<dbReference type="Proteomes" id="UP000302139">
    <property type="component" value="Unassembled WGS sequence"/>
</dbReference>
<feature type="region of interest" description="Disordered" evidence="3">
    <location>
        <begin position="1"/>
        <end position="27"/>
    </location>
</feature>
<dbReference type="SUPFAM" id="SSF52540">
    <property type="entry name" value="P-loop containing nucleoside triphosphate hydrolases"/>
    <property type="match status" value="1"/>
</dbReference>
<dbReference type="InterPro" id="IPR012853">
    <property type="entry name" value="CPT"/>
</dbReference>
<accession>A0A4D4MBH7</accession>
<evidence type="ECO:0000313" key="4">
    <source>
        <dbReference type="EMBL" id="GDY69281.1"/>
    </source>
</evidence>
<protein>
    <recommendedName>
        <fullName evidence="8">Chloramphenicol phosphotransferase</fullName>
    </recommendedName>
</protein>
<feature type="region of interest" description="Disordered" evidence="3">
    <location>
        <begin position="230"/>
        <end position="249"/>
    </location>
</feature>
<evidence type="ECO:0000256" key="1">
    <source>
        <dbReference type="PIRSR" id="PIRSR007531-1"/>
    </source>
</evidence>
<dbReference type="EMBL" id="BJHY01000002">
    <property type="protein sequence ID" value="GDY79535.1"/>
    <property type="molecule type" value="Genomic_DNA"/>
</dbReference>
<dbReference type="STRING" id="33903.AQJ43_28635"/>
<dbReference type="InterPro" id="IPR027417">
    <property type="entry name" value="P-loop_NTPase"/>
</dbReference>
<comment type="caution">
    <text evidence="4">The sequence shown here is derived from an EMBL/GenBank/DDBJ whole genome shotgun (WGS) entry which is preliminary data.</text>
</comment>
<evidence type="ECO:0000313" key="7">
    <source>
        <dbReference type="Proteomes" id="UP000302139"/>
    </source>
</evidence>
<dbReference type="GO" id="GO:0016740">
    <property type="term" value="F:transferase activity"/>
    <property type="evidence" value="ECO:0007669"/>
    <property type="project" value="InterPro"/>
</dbReference>
<feature type="compositionally biased region" description="Basic and acidic residues" evidence="3">
    <location>
        <begin position="1"/>
        <end position="14"/>
    </location>
</feature>
<reference evidence="4 7" key="2">
    <citation type="submission" date="2019-04" db="EMBL/GenBank/DDBJ databases">
        <title>Draft genome sequences of Streptomyces avermitilis NBRC 14893.</title>
        <authorList>
            <person name="Komaki H."/>
            <person name="Tamura T."/>
            <person name="Hosoyama A."/>
        </authorList>
    </citation>
    <scope>NUCLEOTIDE SEQUENCE [LARGE SCALE GENOMIC DNA]</scope>
    <source>
        <strain evidence="4 7">NBRC 14893</strain>
    </source>
</reference>
<evidence type="ECO:0008006" key="8">
    <source>
        <dbReference type="Google" id="ProtNLM"/>
    </source>
</evidence>
<evidence type="ECO:0000256" key="2">
    <source>
        <dbReference type="PIRSR" id="PIRSR007531-2"/>
    </source>
</evidence>
<proteinExistence type="predicted"/>
<sequence length="249" mass="27290">MERDGQGACDDRDGGTPGSSLALGDRRKEGTMAIEAVPGTADLVHARIPDTTAAGMVILLNGTSSSGKTSMARALLDILDGTWFHMPVDAFHAMRCKRDISDEELQPEIDRTAKGFHRAVAGMAAGGNNLVVDYPLSRRWRLLDLLDLLVPEDTVLVGVRCPLPELERRESERGDRQPGLAAMQYGAVHSHELHDLDIDSSLHTPAECALRIRDFLPDRPRPTAFETLRRTLRRPHRPTAHTPAEAGPD</sequence>
<dbReference type="GO" id="GO:0005524">
    <property type="term" value="F:ATP binding"/>
    <property type="evidence" value="ECO:0007669"/>
    <property type="project" value="InterPro"/>
</dbReference>
<organism evidence="4 7">
    <name type="scientific">Streptomyces avermitilis</name>
    <dbReference type="NCBI Taxonomy" id="33903"/>
    <lineage>
        <taxon>Bacteria</taxon>
        <taxon>Bacillati</taxon>
        <taxon>Actinomycetota</taxon>
        <taxon>Actinomycetes</taxon>
        <taxon>Kitasatosporales</taxon>
        <taxon>Streptomycetaceae</taxon>
        <taxon>Streptomyces</taxon>
    </lineage>
</organism>
<reference evidence="5 6" key="1">
    <citation type="submission" date="2019-04" db="EMBL/GenBank/DDBJ databases">
        <title>Draft genome sequences of Streptomyces avermitilis ATCC 31267.</title>
        <authorList>
            <person name="Komaki H."/>
            <person name="Tamura T."/>
            <person name="Hosoyama A."/>
        </authorList>
    </citation>
    <scope>NUCLEOTIDE SEQUENCE [LARGE SCALE GENOMIC DNA]</scope>
    <source>
        <strain evidence="5 6">ATCC 31267</strain>
    </source>
</reference>
<dbReference type="EMBL" id="BJHX01000002">
    <property type="protein sequence ID" value="GDY69281.1"/>
    <property type="molecule type" value="Genomic_DNA"/>
</dbReference>
<gene>
    <name evidence="4" type="ORF">SAV14893_086740</name>
    <name evidence="5" type="ORF">SAV31267_090200</name>
</gene>
<dbReference type="Pfam" id="PF07931">
    <property type="entry name" value="CPT"/>
    <property type="match status" value="1"/>
</dbReference>
<feature type="compositionally biased region" description="Basic residues" evidence="3">
    <location>
        <begin position="230"/>
        <end position="239"/>
    </location>
</feature>
<evidence type="ECO:0000313" key="6">
    <source>
        <dbReference type="Proteomes" id="UP000299211"/>
    </source>
</evidence>
<dbReference type="Proteomes" id="UP000299211">
    <property type="component" value="Unassembled WGS sequence"/>
</dbReference>
<dbReference type="AlphaFoldDB" id="A0A4D4MBH7"/>
<dbReference type="Gene3D" id="3.40.50.300">
    <property type="entry name" value="P-loop containing nucleotide triphosphate hydrolases"/>
    <property type="match status" value="1"/>
</dbReference>
<name>A0A4D4MBH7_STRAX</name>
<feature type="binding site" evidence="2">
    <location>
        <begin position="62"/>
        <end position="69"/>
    </location>
    <ligand>
        <name>ATP</name>
        <dbReference type="ChEBI" id="CHEBI:30616"/>
    </ligand>
</feature>
<feature type="compositionally biased region" description="Low complexity" evidence="3">
    <location>
        <begin position="240"/>
        <end position="249"/>
    </location>
</feature>
<feature type="active site" evidence="1">
    <location>
        <position position="89"/>
    </location>
</feature>
<evidence type="ECO:0000313" key="5">
    <source>
        <dbReference type="EMBL" id="GDY79535.1"/>
    </source>
</evidence>
<dbReference type="PIRSF" id="PIRSF007531">
    <property type="entry name" value="CPT"/>
    <property type="match status" value="1"/>
</dbReference>
<evidence type="ECO:0000256" key="3">
    <source>
        <dbReference type="SAM" id="MobiDB-lite"/>
    </source>
</evidence>